<gene>
    <name evidence="2" type="primary">LOC105978520</name>
</gene>
<reference evidence="2" key="1">
    <citation type="submission" date="2025-08" db="UniProtKB">
        <authorList>
            <consortium name="RefSeq"/>
        </authorList>
    </citation>
    <scope>IDENTIFICATION</scope>
</reference>
<protein>
    <submittedName>
        <fullName evidence="2">60S ribosomal protein L31-like</fullName>
    </submittedName>
</protein>
<evidence type="ECO:0000313" key="2">
    <source>
        <dbReference type="RefSeq" id="XP_045152995.1"/>
    </source>
</evidence>
<dbReference type="RefSeq" id="XP_045152995.1">
    <property type="nucleotide sequence ID" value="XM_045297060.1"/>
</dbReference>
<name>A0AC55DMM2_ECHTE</name>
<organism evidence="1 2">
    <name type="scientific">Echinops telfairi</name>
    <name type="common">Lesser hedgehog tenrec</name>
    <dbReference type="NCBI Taxonomy" id="9371"/>
    <lineage>
        <taxon>Eukaryota</taxon>
        <taxon>Metazoa</taxon>
        <taxon>Chordata</taxon>
        <taxon>Craniata</taxon>
        <taxon>Vertebrata</taxon>
        <taxon>Euteleostomi</taxon>
        <taxon>Mammalia</taxon>
        <taxon>Eutheria</taxon>
        <taxon>Afrotheria</taxon>
        <taxon>Tenrecidae</taxon>
        <taxon>Tenrecinae</taxon>
        <taxon>Echinops</taxon>
    </lineage>
</organism>
<proteinExistence type="predicted"/>
<accession>A0AC55DMM2</accession>
<keyword evidence="1" id="KW-1185">Reference proteome</keyword>
<dbReference type="Proteomes" id="UP000694863">
    <property type="component" value="Unplaced"/>
</dbReference>
<evidence type="ECO:0000313" key="1">
    <source>
        <dbReference type="Proteomes" id="UP000694863"/>
    </source>
</evidence>
<sequence length="125" mass="14162">MAPTKKGGEKMKERPAINKVVTREDTVNIHKRTHGVGFKKGAPRTLKEMRKFARKVLGTPDERIDTSLNKAAWAKGIRNVPYRIRVRLSRKRNEDGDSTPQTSSTRCYVPATTFKNLPTVNVDEN</sequence>